<gene>
    <name evidence="2" type="ORF">PXEA_LOCUS17777</name>
</gene>
<organism evidence="2 3">
    <name type="scientific">Protopolystoma xenopodis</name>
    <dbReference type="NCBI Taxonomy" id="117903"/>
    <lineage>
        <taxon>Eukaryota</taxon>
        <taxon>Metazoa</taxon>
        <taxon>Spiralia</taxon>
        <taxon>Lophotrochozoa</taxon>
        <taxon>Platyhelminthes</taxon>
        <taxon>Monogenea</taxon>
        <taxon>Polyopisthocotylea</taxon>
        <taxon>Polystomatidea</taxon>
        <taxon>Polystomatidae</taxon>
        <taxon>Protopolystoma</taxon>
    </lineage>
</organism>
<protein>
    <submittedName>
        <fullName evidence="2">Uncharacterized protein</fullName>
    </submittedName>
</protein>
<accession>A0A3S5FEB8</accession>
<evidence type="ECO:0000256" key="1">
    <source>
        <dbReference type="SAM" id="SignalP"/>
    </source>
</evidence>
<keyword evidence="3" id="KW-1185">Reference proteome</keyword>
<dbReference type="EMBL" id="CAAALY010067169">
    <property type="protein sequence ID" value="VEL24337.1"/>
    <property type="molecule type" value="Genomic_DNA"/>
</dbReference>
<dbReference type="Proteomes" id="UP000784294">
    <property type="component" value="Unassembled WGS sequence"/>
</dbReference>
<feature type="chain" id="PRO_5018539972" evidence="1">
    <location>
        <begin position="21"/>
        <end position="205"/>
    </location>
</feature>
<dbReference type="OrthoDB" id="296386at2759"/>
<proteinExistence type="predicted"/>
<comment type="caution">
    <text evidence="2">The sequence shown here is derived from an EMBL/GenBank/DDBJ whole genome shotgun (WGS) entry which is preliminary data.</text>
</comment>
<reference evidence="2" key="1">
    <citation type="submission" date="2018-11" db="EMBL/GenBank/DDBJ databases">
        <authorList>
            <consortium name="Pathogen Informatics"/>
        </authorList>
    </citation>
    <scope>NUCLEOTIDE SEQUENCE</scope>
</reference>
<name>A0A3S5FEB8_9PLAT</name>
<keyword evidence="1" id="KW-0732">Signal</keyword>
<feature type="signal peptide" evidence="1">
    <location>
        <begin position="1"/>
        <end position="20"/>
    </location>
</feature>
<evidence type="ECO:0000313" key="2">
    <source>
        <dbReference type="EMBL" id="VEL24337.1"/>
    </source>
</evidence>
<dbReference type="AlphaFoldDB" id="A0A3S5FEB8"/>
<evidence type="ECO:0000313" key="3">
    <source>
        <dbReference type="Proteomes" id="UP000784294"/>
    </source>
</evidence>
<sequence length="205" mass="23466">MLQGCLYFLIVAVSCSHCYCLDHLINIRKKVTQTGKDVISRSKMWSKISSEQPKNCDMIVTFSSTTKHESILWLVSLFRKRVPQLIASIHYHKNTCQYALYISARYSDLLRGAELIGLKKPIIPQHGYGCREFSVDDLDLFENVTEETSFLTSLERGSILQHYLNSLRSVAGDKWDNELIFGEGQSIGKKNFDTIMHIFRVPALI</sequence>